<keyword evidence="1" id="KW-1133">Transmembrane helix</keyword>
<dbReference type="Proteomes" id="UP001272242">
    <property type="component" value="Unassembled WGS sequence"/>
</dbReference>
<feature type="transmembrane region" description="Helical" evidence="1">
    <location>
        <begin position="117"/>
        <end position="137"/>
    </location>
</feature>
<dbReference type="EMBL" id="JAXBLV010000252">
    <property type="protein sequence ID" value="MDY3563818.1"/>
    <property type="molecule type" value="Genomic_DNA"/>
</dbReference>
<gene>
    <name evidence="2" type="ORF">R5W23_005440</name>
</gene>
<organism evidence="2 3">
    <name type="scientific">Gemmata algarum</name>
    <dbReference type="NCBI Taxonomy" id="2975278"/>
    <lineage>
        <taxon>Bacteria</taxon>
        <taxon>Pseudomonadati</taxon>
        <taxon>Planctomycetota</taxon>
        <taxon>Planctomycetia</taxon>
        <taxon>Gemmatales</taxon>
        <taxon>Gemmataceae</taxon>
        <taxon>Gemmata</taxon>
    </lineage>
</organism>
<accession>A0ABU5FBQ0</accession>
<feature type="transmembrane region" description="Helical" evidence="1">
    <location>
        <begin position="202"/>
        <end position="226"/>
    </location>
</feature>
<dbReference type="RefSeq" id="WP_320689951.1">
    <property type="nucleotide sequence ID" value="NZ_JAXBLV010000252.1"/>
</dbReference>
<proteinExistence type="predicted"/>
<protein>
    <submittedName>
        <fullName evidence="2">Uncharacterized protein</fullName>
    </submittedName>
</protein>
<evidence type="ECO:0000313" key="3">
    <source>
        <dbReference type="Proteomes" id="UP001272242"/>
    </source>
</evidence>
<reference evidence="3" key="1">
    <citation type="journal article" date="2023" name="Mar. Drugs">
        <title>Gemmata algarum, a Novel Planctomycete Isolated from an Algal Mat, Displays Antimicrobial Activity.</title>
        <authorList>
            <person name="Kumar G."/>
            <person name="Kallscheuer N."/>
            <person name="Kashif M."/>
            <person name="Ahamad S."/>
            <person name="Jagadeeshwari U."/>
            <person name="Pannikurungottu S."/>
            <person name="Haufschild T."/>
            <person name="Kabuu M."/>
            <person name="Sasikala C."/>
            <person name="Jogler C."/>
            <person name="Ramana C."/>
        </authorList>
    </citation>
    <scope>NUCLEOTIDE SEQUENCE [LARGE SCALE GENOMIC DNA]</scope>
    <source>
        <strain evidence="3">JC673</strain>
    </source>
</reference>
<evidence type="ECO:0000313" key="2">
    <source>
        <dbReference type="EMBL" id="MDY3563818.1"/>
    </source>
</evidence>
<keyword evidence="3" id="KW-1185">Reference proteome</keyword>
<comment type="caution">
    <text evidence="2">The sequence shown here is derived from an EMBL/GenBank/DDBJ whole genome shotgun (WGS) entry which is preliminary data.</text>
</comment>
<feature type="transmembrane region" description="Helical" evidence="1">
    <location>
        <begin position="84"/>
        <end position="110"/>
    </location>
</feature>
<evidence type="ECO:0000256" key="1">
    <source>
        <dbReference type="SAM" id="Phobius"/>
    </source>
</evidence>
<keyword evidence="1" id="KW-0812">Transmembrane</keyword>
<keyword evidence="1" id="KW-0472">Membrane</keyword>
<sequence length="227" mass="24770">MAQRVIEFVSPLPPEVCEARLRSATARPGLFAWLDSRPVLGTVKDRWVSLSKRGGRNHFRPFLSGRLEPCAGGTVLRCRVDLPLFARVLFGVFLFLSTLVALAGGVSFLSTLADGRAVHLGMLGPSVPLAVALVSWFHDRYLARAEDQFLIGFTARTLGAEWRELERESLVFALKRLRASMQPRPSGVRGDDQPDWVPSFPLLLLVGAVAVVVLVCAGVPVLMVIVG</sequence>
<name>A0ABU5FBQ0_9BACT</name>